<dbReference type="Pfam" id="PF04194">
    <property type="entry name" value="PDCD2_C"/>
    <property type="match status" value="1"/>
</dbReference>
<reference evidence="3" key="1">
    <citation type="submission" date="2021-12" db="EMBL/GenBank/DDBJ databases">
        <authorList>
            <person name="Martin H S."/>
        </authorList>
    </citation>
    <scope>NUCLEOTIDE SEQUENCE</scope>
</reference>
<dbReference type="Proteomes" id="UP000838878">
    <property type="component" value="Chromosome 4"/>
</dbReference>
<gene>
    <name evidence="3" type="ORF">BINO364_LOCUS9549</name>
</gene>
<dbReference type="EMBL" id="OV170224">
    <property type="protein sequence ID" value="CAH0723770.1"/>
    <property type="molecule type" value="Genomic_DNA"/>
</dbReference>
<dbReference type="PANTHER" id="PTHR46421">
    <property type="entry name" value="PROGRAMMED CELL DEATH PROTEIN 2-LIKE"/>
    <property type="match status" value="1"/>
</dbReference>
<evidence type="ECO:0000259" key="2">
    <source>
        <dbReference type="Pfam" id="PF04194"/>
    </source>
</evidence>
<dbReference type="InterPro" id="IPR052815">
    <property type="entry name" value="PDCD2-like_regulator"/>
</dbReference>
<feature type="region of interest" description="Disordered" evidence="1">
    <location>
        <begin position="124"/>
        <end position="168"/>
    </location>
</feature>
<protein>
    <recommendedName>
        <fullName evidence="2">Programmed cell death protein 2 C-terminal domain-containing protein</fullName>
    </recommendedName>
</protein>
<feature type="domain" description="Programmed cell death protein 2 C-terminal" evidence="2">
    <location>
        <begin position="316"/>
        <end position="426"/>
    </location>
</feature>
<evidence type="ECO:0000313" key="3">
    <source>
        <dbReference type="EMBL" id="CAH0723770.1"/>
    </source>
</evidence>
<evidence type="ECO:0000256" key="1">
    <source>
        <dbReference type="SAM" id="MobiDB-lite"/>
    </source>
</evidence>
<keyword evidence="4" id="KW-1185">Reference proteome</keyword>
<dbReference type="OrthoDB" id="366284at2759"/>
<proteinExistence type="predicted"/>
<dbReference type="AlphaFoldDB" id="A0A8J9VC91"/>
<organism evidence="3 4">
    <name type="scientific">Brenthis ino</name>
    <name type="common">lesser marbled fritillary</name>
    <dbReference type="NCBI Taxonomy" id="405034"/>
    <lineage>
        <taxon>Eukaryota</taxon>
        <taxon>Metazoa</taxon>
        <taxon>Ecdysozoa</taxon>
        <taxon>Arthropoda</taxon>
        <taxon>Hexapoda</taxon>
        <taxon>Insecta</taxon>
        <taxon>Pterygota</taxon>
        <taxon>Neoptera</taxon>
        <taxon>Endopterygota</taxon>
        <taxon>Lepidoptera</taxon>
        <taxon>Glossata</taxon>
        <taxon>Ditrysia</taxon>
        <taxon>Papilionoidea</taxon>
        <taxon>Nymphalidae</taxon>
        <taxon>Heliconiinae</taxon>
        <taxon>Argynnini</taxon>
        <taxon>Brenthis</taxon>
    </lineage>
</organism>
<sequence>MAKYQGKVYLGYEEEMITERNKTQLNYSINKIGGLPNWPALENIQFSIKCPLCSLHRLLIVQCYAPLEGSIYHRTLYVFACINPLCWTQSESWSCVRCQVHDEPSRTNTVVAMPSVDSNMSWCKGSDDWDENDNGDSSNGNIMNIDNAPSPNNGIQRNSDEEDESNSYDLETVEQALGNLQVDAHNANMSPVQGAVGAVAAPVPAAELEAEDESGLVIAETPTAPMNNMAILFNQTAELPPDIRSRLLCGPLQFVSKYIYVEEEWNKISNDDDKVTELLNKYKRDNEIEVGSVADRVAGAGSEEESYEEAAPLHGDKLFHAFLTRLHNNPGQILRYTRDEPPLLGAPLPTTENASDSPYKPTICVRCGSRLICELQLVPAFTETLRLYPNNTQLSHLHFLSVLIFTCSQSCWQPTDKLVEEMVIFQPEVI</sequence>
<dbReference type="GO" id="GO:0006915">
    <property type="term" value="P:apoptotic process"/>
    <property type="evidence" value="ECO:0007669"/>
    <property type="project" value="TreeGrafter"/>
</dbReference>
<dbReference type="GO" id="GO:0005737">
    <property type="term" value="C:cytoplasm"/>
    <property type="evidence" value="ECO:0007669"/>
    <property type="project" value="InterPro"/>
</dbReference>
<dbReference type="InterPro" id="IPR007320">
    <property type="entry name" value="PDCD2_C"/>
</dbReference>
<name>A0A8J9VC91_9NEOP</name>
<dbReference type="PANTHER" id="PTHR46421:SF1">
    <property type="entry name" value="PROGRAMMED CELL DEATH PROTEIN 2-LIKE"/>
    <property type="match status" value="1"/>
</dbReference>
<evidence type="ECO:0000313" key="4">
    <source>
        <dbReference type="Proteomes" id="UP000838878"/>
    </source>
</evidence>
<feature type="compositionally biased region" description="Polar residues" evidence="1">
    <location>
        <begin position="142"/>
        <end position="157"/>
    </location>
</feature>
<accession>A0A8J9VC91</accession>
<feature type="non-terminal residue" evidence="3">
    <location>
        <position position="430"/>
    </location>
</feature>